<feature type="chain" id="PRO_5045490293" evidence="1">
    <location>
        <begin position="34"/>
        <end position="487"/>
    </location>
</feature>
<proteinExistence type="predicted"/>
<dbReference type="InterPro" id="IPR010131">
    <property type="entry name" value="MdtP/NodT-like"/>
</dbReference>
<comment type="caution">
    <text evidence="2">The sequence shown here is derived from an EMBL/GenBank/DDBJ whole genome shotgun (WGS) entry which is preliminary data.</text>
</comment>
<sequence>MTTPFTNHDTVRARPRKRLAVAALALLALGGCASTAVQQNLGLAQDVASQRLGAPLKWLTTDEARQEARADVDRLLLQPLSAADAVRIALAYSPGVQALLSDAATTSYQATQSARLPNPVFAFERLVRNEGGERELEIGRALSFPLLDLLLLPARTRIANAQQQQIRLRMAGDVVQAATQARQAWVRAVAAVQAQAYFEQVKETADAGAELARRMQSAGNFNRLQRAREQVFSAEAVAQLARARQEALASREALVRALGLNDAQAQALKLPERLPDLPAAPREERAVMQAALDERLDMRQARAELESSARSQGITTVTSVVGDFELGAVRNSETGLPPKRGYELALPLPIFNAGDATRGAAQARYMAAVHRTTQLAVDAASQVRESYGGYRTAFDLARHWRDEIVPLRKTISDENQLRYNGMLIGVFELLADARDQVAAVAQALNTQRDFWLADVALQAALIGRPATAGVSLQAAPAATGGGSAGGH</sequence>
<dbReference type="RefSeq" id="WP_084267846.1">
    <property type="nucleotide sequence ID" value="NZ_JAXOJX010000003.1"/>
</dbReference>
<dbReference type="Proteomes" id="UP001293718">
    <property type="component" value="Unassembled WGS sequence"/>
</dbReference>
<reference evidence="2 3" key="1">
    <citation type="submission" date="2023-11" db="EMBL/GenBank/DDBJ databases">
        <title>Draft genome of Azohydromonas lata strain H1 (DSM1123), a polyhydroxyalkanoate producer.</title>
        <authorList>
            <person name="Traversa D."/>
            <person name="D'Addabbo P."/>
            <person name="Pazzani C."/>
            <person name="Manzari C."/>
            <person name="Chiara M."/>
            <person name="Scrascia M."/>
        </authorList>
    </citation>
    <scope>NUCLEOTIDE SEQUENCE [LARGE SCALE GENOMIC DNA]</scope>
    <source>
        <strain evidence="2 3">H1</strain>
    </source>
</reference>
<dbReference type="Gene3D" id="1.20.1600.10">
    <property type="entry name" value="Outer membrane efflux proteins (OEP)"/>
    <property type="match status" value="1"/>
</dbReference>
<evidence type="ECO:0000313" key="3">
    <source>
        <dbReference type="Proteomes" id="UP001293718"/>
    </source>
</evidence>
<dbReference type="EMBL" id="JAXOJX010000003">
    <property type="protein sequence ID" value="MDZ5455742.1"/>
    <property type="molecule type" value="Genomic_DNA"/>
</dbReference>
<dbReference type="PANTHER" id="PTHR30203">
    <property type="entry name" value="OUTER MEMBRANE CATION EFFLUX PROTEIN"/>
    <property type="match status" value="1"/>
</dbReference>
<feature type="signal peptide" evidence="1">
    <location>
        <begin position="1"/>
        <end position="33"/>
    </location>
</feature>
<keyword evidence="3" id="KW-1185">Reference proteome</keyword>
<gene>
    <name evidence="2" type="ORF">SM757_04060</name>
</gene>
<evidence type="ECO:0000313" key="2">
    <source>
        <dbReference type="EMBL" id="MDZ5455742.1"/>
    </source>
</evidence>
<organism evidence="2 3">
    <name type="scientific">Azohydromonas lata</name>
    <dbReference type="NCBI Taxonomy" id="45677"/>
    <lineage>
        <taxon>Bacteria</taxon>
        <taxon>Pseudomonadati</taxon>
        <taxon>Pseudomonadota</taxon>
        <taxon>Betaproteobacteria</taxon>
        <taxon>Burkholderiales</taxon>
        <taxon>Sphaerotilaceae</taxon>
        <taxon>Azohydromonas</taxon>
    </lineage>
</organism>
<dbReference type="PANTHER" id="PTHR30203:SF24">
    <property type="entry name" value="BLR4935 PROTEIN"/>
    <property type="match status" value="1"/>
</dbReference>
<accession>A0ABU5I9F8</accession>
<protein>
    <submittedName>
        <fullName evidence="2">TolC family protein</fullName>
    </submittedName>
</protein>
<name>A0ABU5I9F8_9BURK</name>
<keyword evidence="1" id="KW-0732">Signal</keyword>
<evidence type="ECO:0000256" key="1">
    <source>
        <dbReference type="SAM" id="SignalP"/>
    </source>
</evidence>
<dbReference type="SUPFAM" id="SSF56954">
    <property type="entry name" value="Outer membrane efflux proteins (OEP)"/>
    <property type="match status" value="1"/>
</dbReference>